<dbReference type="GO" id="GO:0009307">
    <property type="term" value="P:DNA restriction-modification system"/>
    <property type="evidence" value="ECO:0007669"/>
    <property type="project" value="UniProtKB-KW"/>
</dbReference>
<dbReference type="InterPro" id="IPR002941">
    <property type="entry name" value="DNA_methylase_N4/N6"/>
</dbReference>
<keyword evidence="5" id="KW-0680">Restriction system</keyword>
<gene>
    <name evidence="10" type="ORF">UU34_C0003G0041</name>
</gene>
<dbReference type="AlphaFoldDB" id="A0A0G0UFN1"/>
<dbReference type="InterPro" id="IPR029063">
    <property type="entry name" value="SAM-dependent_MTases_sf"/>
</dbReference>
<proteinExistence type="inferred from homology"/>
<comment type="catalytic activity">
    <reaction evidence="7">
        <text>a 2'-deoxycytidine in DNA + S-adenosyl-L-methionine = an N(4)-methyl-2'-deoxycytidine in DNA + S-adenosyl-L-homocysteine + H(+)</text>
        <dbReference type="Rhea" id="RHEA:16857"/>
        <dbReference type="Rhea" id="RHEA-COMP:11369"/>
        <dbReference type="Rhea" id="RHEA-COMP:13674"/>
        <dbReference type="ChEBI" id="CHEBI:15378"/>
        <dbReference type="ChEBI" id="CHEBI:57856"/>
        <dbReference type="ChEBI" id="CHEBI:59789"/>
        <dbReference type="ChEBI" id="CHEBI:85452"/>
        <dbReference type="ChEBI" id="CHEBI:137933"/>
        <dbReference type="EC" id="2.1.1.113"/>
    </reaction>
</comment>
<keyword evidence="4" id="KW-0949">S-adenosyl-L-methionine</keyword>
<dbReference type="PRINTS" id="PR00508">
    <property type="entry name" value="S21N4MTFRASE"/>
</dbReference>
<evidence type="ECO:0000313" key="11">
    <source>
        <dbReference type="Proteomes" id="UP000034854"/>
    </source>
</evidence>
<keyword evidence="6" id="KW-0238">DNA-binding</keyword>
<dbReference type="GO" id="GO:0003677">
    <property type="term" value="F:DNA binding"/>
    <property type="evidence" value="ECO:0007669"/>
    <property type="project" value="UniProtKB-KW"/>
</dbReference>
<dbReference type="InterPro" id="IPR017985">
    <property type="entry name" value="MeTrfase_CN4_CS"/>
</dbReference>
<dbReference type="GO" id="GO:0015667">
    <property type="term" value="F:site-specific DNA-methyltransferase (cytosine-N4-specific) activity"/>
    <property type="evidence" value="ECO:0007669"/>
    <property type="project" value="UniProtKB-EC"/>
</dbReference>
<dbReference type="EC" id="2.1.1.-" evidence="8"/>
<evidence type="ECO:0000256" key="1">
    <source>
        <dbReference type="ARBA" id="ARBA00010203"/>
    </source>
</evidence>
<dbReference type="GO" id="GO:0032259">
    <property type="term" value="P:methylation"/>
    <property type="evidence" value="ECO:0007669"/>
    <property type="project" value="UniProtKB-KW"/>
</dbReference>
<evidence type="ECO:0000256" key="8">
    <source>
        <dbReference type="RuleBase" id="RU362026"/>
    </source>
</evidence>
<keyword evidence="2 10" id="KW-0489">Methyltransferase</keyword>
<keyword evidence="3" id="KW-0808">Transferase</keyword>
<protein>
    <recommendedName>
        <fullName evidence="8">Methyltransferase</fullName>
        <ecNumber evidence="8">2.1.1.-</ecNumber>
    </recommendedName>
</protein>
<name>A0A0G0UFN1_9BACT</name>
<evidence type="ECO:0000256" key="4">
    <source>
        <dbReference type="ARBA" id="ARBA00022691"/>
    </source>
</evidence>
<evidence type="ECO:0000313" key="10">
    <source>
        <dbReference type="EMBL" id="KKR87699.1"/>
    </source>
</evidence>
<comment type="similarity">
    <text evidence="1">Belongs to the N(4)/N(6)-methyltransferase family. N(4) subfamily.</text>
</comment>
<organism evidence="10 11">
    <name type="scientific">Candidatus Curtissbacteria bacterium GW2011_GWA1_41_11</name>
    <dbReference type="NCBI Taxonomy" id="1618409"/>
    <lineage>
        <taxon>Bacteria</taxon>
        <taxon>Candidatus Curtissiibacteriota</taxon>
    </lineage>
</organism>
<reference evidence="10 11" key="1">
    <citation type="journal article" date="2015" name="Nature">
        <title>rRNA introns, odd ribosomes, and small enigmatic genomes across a large radiation of phyla.</title>
        <authorList>
            <person name="Brown C.T."/>
            <person name="Hug L.A."/>
            <person name="Thomas B.C."/>
            <person name="Sharon I."/>
            <person name="Castelle C.J."/>
            <person name="Singh A."/>
            <person name="Wilkins M.J."/>
            <person name="Williams K.H."/>
            <person name="Banfield J.F."/>
        </authorList>
    </citation>
    <scope>NUCLEOTIDE SEQUENCE [LARGE SCALE GENOMIC DNA]</scope>
</reference>
<sequence length="317" mass="36464">MSEAVPFINTSFPVKKFASIPKRKVNSEYKKLKIGFEKSCNCPSNHINCLNAKEWMKSQVAIWEFSYGKRDIRDKSIHPAVFPINLPKKCVELFTHKGELVVDPFVGIGTTLVAAQDLDRNAVGFDLSKKYVDFCASRLSQMNLYETTKQLAICTDAININRYLEPNSISLSVTSPPYANMLNRKRKNKSIRGNLRNNEHYGTIQQYSNNPRDLGTMEPKRFATAIGEIYKKILPLHKEKAHCVINITDLWWENKRIPVHIYIVEALEAVGYELRNTIIWDRRNLVNGVGIFGWPNNYITLGTTFEYILDFWKPPSK</sequence>
<dbReference type="Proteomes" id="UP000034854">
    <property type="component" value="Unassembled WGS sequence"/>
</dbReference>
<dbReference type="SUPFAM" id="SSF53335">
    <property type="entry name" value="S-adenosyl-L-methionine-dependent methyltransferases"/>
    <property type="match status" value="2"/>
</dbReference>
<dbReference type="Gene3D" id="3.40.50.150">
    <property type="entry name" value="Vaccinia Virus protein VP39"/>
    <property type="match status" value="2"/>
</dbReference>
<evidence type="ECO:0000256" key="3">
    <source>
        <dbReference type="ARBA" id="ARBA00022679"/>
    </source>
</evidence>
<comment type="caution">
    <text evidence="10">The sequence shown here is derived from an EMBL/GenBank/DDBJ whole genome shotgun (WGS) entry which is preliminary data.</text>
</comment>
<dbReference type="InterPro" id="IPR001091">
    <property type="entry name" value="RM_Methyltransferase"/>
</dbReference>
<evidence type="ECO:0000259" key="9">
    <source>
        <dbReference type="Pfam" id="PF01555"/>
    </source>
</evidence>
<dbReference type="Pfam" id="PF01555">
    <property type="entry name" value="N6_N4_Mtase"/>
    <property type="match status" value="1"/>
</dbReference>
<dbReference type="EMBL" id="LCAG01000003">
    <property type="protein sequence ID" value="KKR87699.1"/>
    <property type="molecule type" value="Genomic_DNA"/>
</dbReference>
<accession>A0A0G0UFN1</accession>
<evidence type="ECO:0000256" key="6">
    <source>
        <dbReference type="ARBA" id="ARBA00023125"/>
    </source>
</evidence>
<dbReference type="GO" id="GO:0008170">
    <property type="term" value="F:N-methyltransferase activity"/>
    <property type="evidence" value="ECO:0007669"/>
    <property type="project" value="InterPro"/>
</dbReference>
<evidence type="ECO:0000256" key="7">
    <source>
        <dbReference type="ARBA" id="ARBA00049120"/>
    </source>
</evidence>
<dbReference type="PROSITE" id="PS00093">
    <property type="entry name" value="N4_MTASE"/>
    <property type="match status" value="1"/>
</dbReference>
<evidence type="ECO:0000256" key="2">
    <source>
        <dbReference type="ARBA" id="ARBA00022603"/>
    </source>
</evidence>
<feature type="domain" description="DNA methylase N-4/N-6" evidence="9">
    <location>
        <begin position="46"/>
        <end position="133"/>
    </location>
</feature>
<evidence type="ECO:0000256" key="5">
    <source>
        <dbReference type="ARBA" id="ARBA00022747"/>
    </source>
</evidence>